<evidence type="ECO:0000313" key="2">
    <source>
        <dbReference type="EMBL" id="HGZ59868.1"/>
    </source>
</evidence>
<gene>
    <name evidence="2" type="ORF">ENW83_01490</name>
</gene>
<accession>A0A7J3SL12</accession>
<name>A0A7J3SL12_9CREN</name>
<keyword evidence="1" id="KW-0472">Membrane</keyword>
<organism evidence="2">
    <name type="scientific">Fervidicoccus fontis</name>
    <dbReference type="NCBI Taxonomy" id="683846"/>
    <lineage>
        <taxon>Archaea</taxon>
        <taxon>Thermoproteota</taxon>
        <taxon>Thermoprotei</taxon>
        <taxon>Fervidicoccales</taxon>
        <taxon>Fervidicoccaceae</taxon>
        <taxon>Fervidicoccus</taxon>
    </lineage>
</organism>
<dbReference type="EMBL" id="DTLS01000042">
    <property type="protein sequence ID" value="HGZ59868.1"/>
    <property type="molecule type" value="Genomic_DNA"/>
</dbReference>
<keyword evidence="1" id="KW-1133">Transmembrane helix</keyword>
<feature type="transmembrane region" description="Helical" evidence="1">
    <location>
        <begin position="107"/>
        <end position="130"/>
    </location>
</feature>
<dbReference type="AlphaFoldDB" id="A0A7J3SL12"/>
<sequence>MKATTGISLLIIFFIFAVILASNPSNSQEEVQDPFPEVLAKLTYLNSMGVNVTSLVDDLNEALMLYQKGNISQAMSILNEVNATASSLLSRADETHFRQLFEKYTEAALLLSIPLIIYVALPRAYAYFWYNSRKNWRVKKK</sequence>
<keyword evidence="1" id="KW-0812">Transmembrane</keyword>
<proteinExistence type="predicted"/>
<comment type="caution">
    <text evidence="2">The sequence shown here is derived from an EMBL/GenBank/DDBJ whole genome shotgun (WGS) entry which is preliminary data.</text>
</comment>
<protein>
    <submittedName>
        <fullName evidence="2">Uncharacterized protein</fullName>
    </submittedName>
</protein>
<reference evidence="2" key="1">
    <citation type="journal article" date="2020" name="mSystems">
        <title>Genome- and Community-Level Interaction Insights into Carbon Utilization and Element Cycling Functions of Hydrothermarchaeota in Hydrothermal Sediment.</title>
        <authorList>
            <person name="Zhou Z."/>
            <person name="Liu Y."/>
            <person name="Xu W."/>
            <person name="Pan J."/>
            <person name="Luo Z.H."/>
            <person name="Li M."/>
        </authorList>
    </citation>
    <scope>NUCLEOTIDE SEQUENCE [LARGE SCALE GENOMIC DNA]</scope>
    <source>
        <strain evidence="2">SpSt-885</strain>
    </source>
</reference>
<evidence type="ECO:0000256" key="1">
    <source>
        <dbReference type="SAM" id="Phobius"/>
    </source>
</evidence>